<dbReference type="PROSITE" id="PS00108">
    <property type="entry name" value="PROTEIN_KINASE_ST"/>
    <property type="match status" value="1"/>
</dbReference>
<dbReference type="PROSITE" id="PS00107">
    <property type="entry name" value="PROTEIN_KINASE_ATP"/>
    <property type="match status" value="1"/>
</dbReference>
<dbReference type="Pfam" id="PF00069">
    <property type="entry name" value="Pkinase"/>
    <property type="match status" value="1"/>
</dbReference>
<organism evidence="9 10">
    <name type="scientific">Diversispora eburnea</name>
    <dbReference type="NCBI Taxonomy" id="1213867"/>
    <lineage>
        <taxon>Eukaryota</taxon>
        <taxon>Fungi</taxon>
        <taxon>Fungi incertae sedis</taxon>
        <taxon>Mucoromycota</taxon>
        <taxon>Glomeromycotina</taxon>
        <taxon>Glomeromycetes</taxon>
        <taxon>Diversisporales</taxon>
        <taxon>Diversisporaceae</taxon>
        <taxon>Diversispora</taxon>
    </lineage>
</organism>
<dbReference type="SUPFAM" id="SSF56112">
    <property type="entry name" value="Protein kinase-like (PK-like)"/>
    <property type="match status" value="1"/>
</dbReference>
<dbReference type="GO" id="GO:0005634">
    <property type="term" value="C:nucleus"/>
    <property type="evidence" value="ECO:0007669"/>
    <property type="project" value="TreeGrafter"/>
</dbReference>
<dbReference type="GO" id="GO:0005524">
    <property type="term" value="F:ATP binding"/>
    <property type="evidence" value="ECO:0007669"/>
    <property type="project" value="UniProtKB-UniRule"/>
</dbReference>
<dbReference type="EMBL" id="CAJVPK010000762">
    <property type="protein sequence ID" value="CAG8546985.1"/>
    <property type="molecule type" value="Genomic_DNA"/>
</dbReference>
<evidence type="ECO:0000256" key="3">
    <source>
        <dbReference type="ARBA" id="ARBA00022741"/>
    </source>
</evidence>
<dbReference type="InterPro" id="IPR008271">
    <property type="entry name" value="Ser/Thr_kinase_AS"/>
</dbReference>
<comment type="similarity">
    <text evidence="7">Belongs to the protein kinase superfamily.</text>
</comment>
<accession>A0A9N9FMN3</accession>
<evidence type="ECO:0000256" key="2">
    <source>
        <dbReference type="ARBA" id="ARBA00022679"/>
    </source>
</evidence>
<evidence type="ECO:0000256" key="1">
    <source>
        <dbReference type="ARBA" id="ARBA00022527"/>
    </source>
</evidence>
<dbReference type="InterPro" id="IPR000719">
    <property type="entry name" value="Prot_kinase_dom"/>
</dbReference>
<dbReference type="Gene3D" id="3.30.200.20">
    <property type="entry name" value="Phosphorylase Kinase, domain 1"/>
    <property type="match status" value="1"/>
</dbReference>
<keyword evidence="1 7" id="KW-0723">Serine/threonine-protein kinase</keyword>
<sequence>MPQQIIRPTNRPNEEYNVLQVLGKGSFGICLKVANRANELFALKAIEKKTEQNYDVSLFDMVYNRGELTEAEVRLYMIQLIDAISYMHDSNILHRDLKPDNIFMSDDLDLRVGDFGLSTEFTSTDERARTPCGTLPYMAPEMLKPEVGYRYEADIWAIGVIM</sequence>
<evidence type="ECO:0000256" key="4">
    <source>
        <dbReference type="ARBA" id="ARBA00022777"/>
    </source>
</evidence>
<dbReference type="PANTHER" id="PTHR24345:SF0">
    <property type="entry name" value="CELL CYCLE SERINE_THREONINE-PROTEIN KINASE CDC5_MSD2"/>
    <property type="match status" value="1"/>
</dbReference>
<dbReference type="GO" id="GO:0004674">
    <property type="term" value="F:protein serine/threonine kinase activity"/>
    <property type="evidence" value="ECO:0007669"/>
    <property type="project" value="UniProtKB-KW"/>
</dbReference>
<evidence type="ECO:0000313" key="10">
    <source>
        <dbReference type="Proteomes" id="UP000789706"/>
    </source>
</evidence>
<comment type="caution">
    <text evidence="9">The sequence shown here is derived from an EMBL/GenBank/DDBJ whole genome shotgun (WGS) entry which is preliminary data.</text>
</comment>
<name>A0A9N9FMN3_9GLOM</name>
<evidence type="ECO:0000313" key="9">
    <source>
        <dbReference type="EMBL" id="CAG8546985.1"/>
    </source>
</evidence>
<dbReference type="InterPro" id="IPR011009">
    <property type="entry name" value="Kinase-like_dom_sf"/>
</dbReference>
<dbReference type="Gene3D" id="1.10.510.10">
    <property type="entry name" value="Transferase(Phosphotransferase) domain 1"/>
    <property type="match status" value="1"/>
</dbReference>
<keyword evidence="2" id="KW-0808">Transferase</keyword>
<dbReference type="OrthoDB" id="408964at2759"/>
<evidence type="ECO:0000256" key="5">
    <source>
        <dbReference type="ARBA" id="ARBA00022840"/>
    </source>
</evidence>
<dbReference type="PROSITE" id="PS50011">
    <property type="entry name" value="PROTEIN_KINASE_DOM"/>
    <property type="match status" value="1"/>
</dbReference>
<keyword evidence="5 6" id="KW-0067">ATP-binding</keyword>
<dbReference type="Proteomes" id="UP000789706">
    <property type="component" value="Unassembled WGS sequence"/>
</dbReference>
<evidence type="ECO:0000259" key="8">
    <source>
        <dbReference type="PROSITE" id="PS50011"/>
    </source>
</evidence>
<dbReference type="SMART" id="SM00220">
    <property type="entry name" value="S_TKc"/>
    <property type="match status" value="1"/>
</dbReference>
<feature type="domain" description="Protein kinase" evidence="8">
    <location>
        <begin position="1"/>
        <end position="162"/>
    </location>
</feature>
<keyword evidence="3 6" id="KW-0547">Nucleotide-binding</keyword>
<gene>
    <name evidence="9" type="ORF">DEBURN_LOCUS6906</name>
</gene>
<evidence type="ECO:0000256" key="7">
    <source>
        <dbReference type="RuleBase" id="RU000304"/>
    </source>
</evidence>
<dbReference type="InterPro" id="IPR017441">
    <property type="entry name" value="Protein_kinase_ATP_BS"/>
</dbReference>
<feature type="binding site" evidence="6">
    <location>
        <position position="44"/>
    </location>
    <ligand>
        <name>ATP</name>
        <dbReference type="ChEBI" id="CHEBI:30616"/>
    </ligand>
</feature>
<keyword evidence="10" id="KW-1185">Reference proteome</keyword>
<keyword evidence="4" id="KW-0418">Kinase</keyword>
<reference evidence="9" key="1">
    <citation type="submission" date="2021-06" db="EMBL/GenBank/DDBJ databases">
        <authorList>
            <person name="Kallberg Y."/>
            <person name="Tangrot J."/>
            <person name="Rosling A."/>
        </authorList>
    </citation>
    <scope>NUCLEOTIDE SEQUENCE</scope>
    <source>
        <strain evidence="9">AZ414A</strain>
    </source>
</reference>
<evidence type="ECO:0000256" key="6">
    <source>
        <dbReference type="PROSITE-ProRule" id="PRU10141"/>
    </source>
</evidence>
<protein>
    <submittedName>
        <fullName evidence="9">533_t:CDS:1</fullName>
    </submittedName>
</protein>
<proteinExistence type="inferred from homology"/>
<dbReference type="AlphaFoldDB" id="A0A9N9FMN3"/>
<dbReference type="PANTHER" id="PTHR24345">
    <property type="entry name" value="SERINE/THREONINE-PROTEIN KINASE PLK"/>
    <property type="match status" value="1"/>
</dbReference>